<accession>A0A2N6MNB0</accession>
<dbReference type="Pfam" id="PF01926">
    <property type="entry name" value="MMR_HSR1"/>
    <property type="match status" value="1"/>
</dbReference>
<evidence type="ECO:0000256" key="3">
    <source>
        <dbReference type="SAM" id="Coils"/>
    </source>
</evidence>
<organism evidence="6 7">
    <name type="scientific">Fischerella thermalis CCMEE 5330</name>
    <dbReference type="NCBI Taxonomy" id="2019670"/>
    <lineage>
        <taxon>Bacteria</taxon>
        <taxon>Bacillati</taxon>
        <taxon>Cyanobacteriota</taxon>
        <taxon>Cyanophyceae</taxon>
        <taxon>Nostocales</taxon>
        <taxon>Hapalosiphonaceae</taxon>
        <taxon>Fischerella</taxon>
    </lineage>
</organism>
<proteinExistence type="predicted"/>
<reference evidence="6 7" key="1">
    <citation type="submission" date="2017-07" db="EMBL/GenBank/DDBJ databases">
        <title>Genomes of Fischerella (Mastigocladus) sp. strains.</title>
        <authorList>
            <person name="Miller S.R."/>
        </authorList>
    </citation>
    <scope>NUCLEOTIDE SEQUENCE [LARGE SCALE GENOMIC DNA]</scope>
    <source>
        <strain evidence="6 7">CCMEE 5330</strain>
    </source>
</reference>
<keyword evidence="1" id="KW-0547">Nucleotide-binding</keyword>
<feature type="domain" description="G" evidence="5">
    <location>
        <begin position="61"/>
        <end position="191"/>
    </location>
</feature>
<dbReference type="CDD" id="cd09912">
    <property type="entry name" value="DLP_2"/>
    <property type="match status" value="1"/>
</dbReference>
<dbReference type="PANTHER" id="PTHR43681:SF1">
    <property type="entry name" value="SARCALUMENIN"/>
    <property type="match status" value="1"/>
</dbReference>
<dbReference type="InterPro" id="IPR051943">
    <property type="entry name" value="TRAFAC_Dynamin-like_GTPase"/>
</dbReference>
<dbReference type="InterPro" id="IPR006073">
    <property type="entry name" value="GTP-bd"/>
</dbReference>
<evidence type="ECO:0000313" key="6">
    <source>
        <dbReference type="EMBL" id="PMB48254.1"/>
    </source>
</evidence>
<comment type="caution">
    <text evidence="6">The sequence shown here is derived from an EMBL/GenBank/DDBJ whole genome shotgun (WGS) entry which is preliminary data.</text>
</comment>
<protein>
    <recommendedName>
        <fullName evidence="5">G domain-containing protein</fullName>
    </recommendedName>
</protein>
<evidence type="ECO:0000256" key="4">
    <source>
        <dbReference type="SAM" id="Phobius"/>
    </source>
</evidence>
<sequence>MMTMALLSNVLEGEIAALRQNQIELIGDIAQALTVLDDTTRADRQRLLDIAQDLREMFFMVVVIGEFNSGKSSFVNALLGYKLLETGITPTTEFIELVRYGETPLTVPAVRQDGLREWAHPNTGAPGVAIVDTPGTGSIFMKHEQTAKNFLHRSDLVLFVFSAKQAFAETERLYLELARDYGKKIVLVINQIDLLSPAEQEQVRSFVQVRVKESLGIEPQIFMVSAKEALANGGEGGGMDSIRAYLRGVYAQARPAKQKLLNELDTTERILKQYVEKAREKTVLVSGNKDKVKGVESELEAQASGIASGRTRTLEEIDRVLEGVRERGIAFIDRHFTVRTMLSRAKRDELEVEFRDVVIGRSLRDLNEAATSYVTTIVDNSRMYWKGVLERLNRLQEYLEQRMGTMDAAIYAEQRENLEEAIRIAERELQANTSGKVLDDLQSQFSAISRSMMVNGAATAGGLLAMVVAVATPGGLAAFPLVIPALVAGGLVTVVFGIPTVLKAREANRRLREDLNKRIDGMKKTYHAALEEITTKEINRMRQFSVSQLTPIYNQLENLIQECRENEQNLSAYERQLQALRKRIEAVE</sequence>
<evidence type="ECO:0000313" key="7">
    <source>
        <dbReference type="Proteomes" id="UP000234966"/>
    </source>
</evidence>
<keyword evidence="4" id="KW-0812">Transmembrane</keyword>
<keyword evidence="4" id="KW-0472">Membrane</keyword>
<dbReference type="NCBIfam" id="TIGR00231">
    <property type="entry name" value="small_GTP"/>
    <property type="match status" value="1"/>
</dbReference>
<keyword evidence="2" id="KW-0342">GTP-binding</keyword>
<evidence type="ECO:0000256" key="1">
    <source>
        <dbReference type="ARBA" id="ARBA00022741"/>
    </source>
</evidence>
<dbReference type="AlphaFoldDB" id="A0A2N6MNB0"/>
<dbReference type="SUPFAM" id="SSF52540">
    <property type="entry name" value="P-loop containing nucleoside triphosphate hydrolases"/>
    <property type="match status" value="1"/>
</dbReference>
<keyword evidence="3" id="KW-0175">Coiled coil</keyword>
<dbReference type="InterPro" id="IPR005225">
    <property type="entry name" value="Small_GTP-bd"/>
</dbReference>
<dbReference type="InterPro" id="IPR027417">
    <property type="entry name" value="P-loop_NTPase"/>
</dbReference>
<feature type="coiled-coil region" evidence="3">
    <location>
        <begin position="408"/>
        <end position="435"/>
    </location>
</feature>
<dbReference type="EMBL" id="NMQI01000031">
    <property type="protein sequence ID" value="PMB48254.1"/>
    <property type="molecule type" value="Genomic_DNA"/>
</dbReference>
<keyword evidence="4" id="KW-1133">Transmembrane helix</keyword>
<feature type="transmembrane region" description="Helical" evidence="4">
    <location>
        <begin position="477"/>
        <end position="502"/>
    </location>
</feature>
<evidence type="ECO:0000256" key="2">
    <source>
        <dbReference type="ARBA" id="ARBA00023134"/>
    </source>
</evidence>
<gene>
    <name evidence="6" type="ORF">CEN41_01580</name>
</gene>
<dbReference type="GO" id="GO:0005525">
    <property type="term" value="F:GTP binding"/>
    <property type="evidence" value="ECO:0007669"/>
    <property type="project" value="UniProtKB-KW"/>
</dbReference>
<name>A0A2N6MNB0_9CYAN</name>
<feature type="transmembrane region" description="Helical" evidence="4">
    <location>
        <begin position="452"/>
        <end position="471"/>
    </location>
</feature>
<dbReference type="Proteomes" id="UP000234966">
    <property type="component" value="Unassembled WGS sequence"/>
</dbReference>
<feature type="coiled-coil region" evidence="3">
    <location>
        <begin position="512"/>
        <end position="583"/>
    </location>
</feature>
<dbReference type="PANTHER" id="PTHR43681">
    <property type="entry name" value="TRANSMEMBRANE GTPASE FZO"/>
    <property type="match status" value="1"/>
</dbReference>
<dbReference type="Gene3D" id="3.40.50.300">
    <property type="entry name" value="P-loop containing nucleotide triphosphate hydrolases"/>
    <property type="match status" value="1"/>
</dbReference>
<evidence type="ECO:0000259" key="5">
    <source>
        <dbReference type="Pfam" id="PF01926"/>
    </source>
</evidence>